<feature type="transmembrane region" description="Helical" evidence="1">
    <location>
        <begin position="178"/>
        <end position="204"/>
    </location>
</feature>
<evidence type="ECO:0000256" key="1">
    <source>
        <dbReference type="SAM" id="Phobius"/>
    </source>
</evidence>
<feature type="transmembrane region" description="Helical" evidence="1">
    <location>
        <begin position="346"/>
        <end position="364"/>
    </location>
</feature>
<keyword evidence="1" id="KW-1133">Transmembrane helix</keyword>
<feature type="transmembrane region" description="Helical" evidence="1">
    <location>
        <begin position="129"/>
        <end position="158"/>
    </location>
</feature>
<dbReference type="AlphaFoldDB" id="A0AA91I5S5"/>
<feature type="transmembrane region" description="Helical" evidence="1">
    <location>
        <begin position="21"/>
        <end position="40"/>
    </location>
</feature>
<sequence>MESNIKIMSGNNIYYGRALDYCLLFIAGALLLSMGLKAVFDIDRNFDSWAYHLPFAAKLWGIIPGEAYLLDGYWQPRFDGFGLLGEFFQGFFWFISGRPETANLVAYFSLLIYFLFLKKYFKIPLHLSVLGLLAIPLVQIHATVSYVDLPSSIAMAVLIMTTYRSYVSSEPIKTADLIILFVSAAIAANMRLQFVPIVFVVLCFTGYQLWIKSAKVYFESGRNSWLLFFLVALALLVIFATPIKNLFLHGNPVYPVVVKIAGIELNHRELPPLEPSIPGNDLARPILWLYSLFETIPKPYFNGWSIGGGQETVGDQFGGYFGAYVILNILLLLGLSYLNWAKETKLAVIAMVLMSVVVALMPSSPRLRYYMFWMIVLVSLNFYLICNLAFSVAQARFLNSRNAGLISASVLSWVIIVTQGVYVRPYFYSFEEYYKKHVDFVLLKQIQDGDKVCIKIPREHEHWLFLYSSVFQRPLQYAIKSGSTAEDCNGWKMLEEVKVGS</sequence>
<feature type="transmembrane region" description="Helical" evidence="1">
    <location>
        <begin position="101"/>
        <end position="117"/>
    </location>
</feature>
<comment type="caution">
    <text evidence="2">The sequence shown here is derived from an EMBL/GenBank/DDBJ whole genome shotgun (WGS) entry which is preliminary data.</text>
</comment>
<keyword evidence="1" id="KW-0812">Transmembrane</keyword>
<proteinExistence type="predicted"/>
<feature type="transmembrane region" description="Helical" evidence="1">
    <location>
        <begin position="370"/>
        <end position="390"/>
    </location>
</feature>
<evidence type="ECO:0000313" key="3">
    <source>
        <dbReference type="Proteomes" id="UP000077734"/>
    </source>
</evidence>
<protein>
    <submittedName>
        <fullName evidence="2">Uncharacterized protein</fullName>
    </submittedName>
</protein>
<reference evidence="2 3" key="1">
    <citation type="submission" date="2016-03" db="EMBL/GenBank/DDBJ databases">
        <authorList>
            <person name="Heylen K."/>
            <person name="De Vos P."/>
            <person name="Vekeman B."/>
        </authorList>
    </citation>
    <scope>NUCLEOTIDE SEQUENCE [LARGE SCALE GENOMIC DNA]</scope>
    <source>
        <strain evidence="2 3">R-49807</strain>
    </source>
</reference>
<dbReference type="Proteomes" id="UP000077734">
    <property type="component" value="Unassembled WGS sequence"/>
</dbReference>
<keyword evidence="3" id="KW-1185">Reference proteome</keyword>
<evidence type="ECO:0000313" key="2">
    <source>
        <dbReference type="EMBL" id="OAI25336.1"/>
    </source>
</evidence>
<feature type="transmembrane region" description="Helical" evidence="1">
    <location>
        <begin position="402"/>
        <end position="422"/>
    </location>
</feature>
<feature type="transmembrane region" description="Helical" evidence="1">
    <location>
        <begin position="321"/>
        <end position="339"/>
    </location>
</feature>
<accession>A0AA91I5S5</accession>
<dbReference type="EMBL" id="LUUL01000082">
    <property type="protein sequence ID" value="OAI25336.1"/>
    <property type="molecule type" value="Genomic_DNA"/>
</dbReference>
<feature type="transmembrane region" description="Helical" evidence="1">
    <location>
        <begin position="225"/>
        <end position="243"/>
    </location>
</feature>
<name>A0AA91I5S5_9GAMM</name>
<organism evidence="2 3">
    <name type="scientific">Methylomonas koyamae</name>
    <dbReference type="NCBI Taxonomy" id="702114"/>
    <lineage>
        <taxon>Bacteria</taxon>
        <taxon>Pseudomonadati</taxon>
        <taxon>Pseudomonadota</taxon>
        <taxon>Gammaproteobacteria</taxon>
        <taxon>Methylococcales</taxon>
        <taxon>Methylococcaceae</taxon>
        <taxon>Methylomonas</taxon>
    </lineage>
</organism>
<keyword evidence="1" id="KW-0472">Membrane</keyword>
<gene>
    <name evidence="2" type="ORF">A1356_13805</name>
</gene>